<comment type="function">
    <text evidence="11">Regulatory subunit of the condensin complex, a complex required for conversion of interphase chromatin into mitotic-like condense chromosomes.</text>
</comment>
<comment type="caution">
    <text evidence="13">The sequence shown here is derived from an EMBL/GenBank/DDBJ whole genome shotgun (WGS) entry which is preliminary data.</text>
</comment>
<reference evidence="13 14" key="1">
    <citation type="submission" date="2023-09" db="EMBL/GenBank/DDBJ databases">
        <title>Pangenome analysis of Batrachochytrium dendrobatidis and related Chytrids.</title>
        <authorList>
            <person name="Yacoub M.N."/>
            <person name="Stajich J.E."/>
            <person name="James T.Y."/>
        </authorList>
    </citation>
    <scope>NUCLEOTIDE SEQUENCE [LARGE SCALE GENOMIC DNA]</scope>
    <source>
        <strain evidence="13 14">JEL0888</strain>
    </source>
</reference>
<feature type="region of interest" description="Disordered" evidence="12">
    <location>
        <begin position="28"/>
        <end position="68"/>
    </location>
</feature>
<evidence type="ECO:0000256" key="11">
    <source>
        <dbReference type="PIRNR" id="PIRNR017126"/>
    </source>
</evidence>
<comment type="subcellular location">
    <subcellularLocation>
        <location evidence="1">Chromosome</location>
    </subcellularLocation>
    <subcellularLocation>
        <location evidence="2">Cytoplasm</location>
    </subcellularLocation>
</comment>
<dbReference type="InterPro" id="IPR022816">
    <property type="entry name" value="Condensin_barren_su2"/>
</dbReference>
<evidence type="ECO:0000313" key="13">
    <source>
        <dbReference type="EMBL" id="KAL2917893.1"/>
    </source>
</evidence>
<evidence type="ECO:0000256" key="5">
    <source>
        <dbReference type="ARBA" id="ARBA00022454"/>
    </source>
</evidence>
<evidence type="ECO:0000313" key="14">
    <source>
        <dbReference type="Proteomes" id="UP001527925"/>
    </source>
</evidence>
<evidence type="ECO:0000256" key="4">
    <source>
        <dbReference type="ARBA" id="ARBA00016065"/>
    </source>
</evidence>
<gene>
    <name evidence="13" type="ORF">HK105_202306</name>
</gene>
<evidence type="ECO:0000256" key="3">
    <source>
        <dbReference type="ARBA" id="ARBA00009471"/>
    </source>
</evidence>
<dbReference type="Proteomes" id="UP001527925">
    <property type="component" value="Unassembled WGS sequence"/>
</dbReference>
<dbReference type="EMBL" id="JADGIZ020000008">
    <property type="protein sequence ID" value="KAL2917893.1"/>
    <property type="molecule type" value="Genomic_DNA"/>
</dbReference>
<keyword evidence="6" id="KW-0963">Cytoplasm</keyword>
<evidence type="ECO:0000256" key="9">
    <source>
        <dbReference type="ARBA" id="ARBA00023067"/>
    </source>
</evidence>
<keyword evidence="7 11" id="KW-0132">Cell division</keyword>
<feature type="compositionally biased region" description="Low complexity" evidence="12">
    <location>
        <begin position="37"/>
        <end position="60"/>
    </location>
</feature>
<evidence type="ECO:0000256" key="12">
    <source>
        <dbReference type="SAM" id="MobiDB-lite"/>
    </source>
</evidence>
<protein>
    <recommendedName>
        <fullName evidence="4 11">Condensin complex subunit 2</fullName>
    </recommendedName>
</protein>
<evidence type="ECO:0000256" key="1">
    <source>
        <dbReference type="ARBA" id="ARBA00004286"/>
    </source>
</evidence>
<keyword evidence="9 11" id="KW-0226">DNA condensation</keyword>
<keyword evidence="8 11" id="KW-0498">Mitosis</keyword>
<evidence type="ECO:0000256" key="7">
    <source>
        <dbReference type="ARBA" id="ARBA00022618"/>
    </source>
</evidence>
<dbReference type="PIRSF" id="PIRSF017126">
    <property type="entry name" value="Condensin_H"/>
    <property type="match status" value="1"/>
</dbReference>
<feature type="region of interest" description="Disordered" evidence="12">
    <location>
        <begin position="146"/>
        <end position="173"/>
    </location>
</feature>
<proteinExistence type="inferred from homology"/>
<dbReference type="PANTHER" id="PTHR13108">
    <property type="entry name" value="CONDENSIN COMPLEX SUBUNIT 2"/>
    <property type="match status" value="1"/>
</dbReference>
<name>A0ABR4NED2_9FUNG</name>
<keyword evidence="14" id="KW-1185">Reference proteome</keyword>
<keyword evidence="5" id="KW-0158">Chromosome</keyword>
<evidence type="ECO:0000256" key="2">
    <source>
        <dbReference type="ARBA" id="ARBA00004496"/>
    </source>
</evidence>
<dbReference type="PANTHER" id="PTHR13108:SF9">
    <property type="entry name" value="CONDENSIN COMPLEX SUBUNIT 2"/>
    <property type="match status" value="1"/>
</dbReference>
<evidence type="ECO:0000256" key="8">
    <source>
        <dbReference type="ARBA" id="ARBA00022776"/>
    </source>
</evidence>
<comment type="similarity">
    <text evidence="3 11">Belongs to the CND2 (condensin subunit 2) family.</text>
</comment>
<evidence type="ECO:0000256" key="6">
    <source>
        <dbReference type="ARBA" id="ARBA00022490"/>
    </source>
</evidence>
<keyword evidence="10 11" id="KW-0131">Cell cycle</keyword>
<accession>A0ABR4NED2</accession>
<sequence length="709" mass="76491">MLAGSRRPLKPTAASAAARAALGGNRLRETSLVSRGPSHALPNAAAPAPARAASATPTKAGEPPANADDVRRSFEEWMKIAADNNISPANTWNLALIDYFHEMSVLRDGNSINFQKASCTLDGCVKIYTSRVDSVDSETKRLLDSLAERSANRGGAGEGDEGDEESTGRTARIRVSKSSAKTIEEDSLELNWKQLESEFSVDPLFKKTAAEFDEGGAQGLLLNHLAIATSGKVLFDAGDVMLGDIVSGVDAAAGTASTDISFADLDQLRFKLGDKLANLSRYSVCPSFESFRFDGSAAFNPDLASTMMNLTQSNYAAPTSFEEDPLDQGPLVGGDADYGDVYGDDDLDDNIAQSFIADAAVGQLQLDDLSMVSAPDESIDASGISKTVDPSFAYFDSTLMRNWAGPEYWRTRPLRAAKKPDVFKLSAESGPLKKPTRIVPKLDFISGESVDINVLLAPTAKPNLLPKTTTKALPNNLLPPDLHISSTNFLQFFLKPDFRLQLGRRHDGNSSSEPSLHLDLADKVLTSTPIASAAAPAQEPEGENYYDYDNFEYDFDDGGDAMGGVGGPALDGAADAISHAARLSLGEYGDHLAKQAAEVQRQAVPPPLTFARTAKRVDVKRLKENIWHLIEHRPEKQNPLEMQPAARAPQREPQVFSSLVSDLAEVYPQQSFKDLSVAFCFICVLHLANEQNLAIDGSPMLEDMSIRFA</sequence>
<organism evidence="13 14">
    <name type="scientific">Polyrhizophydium stewartii</name>
    <dbReference type="NCBI Taxonomy" id="2732419"/>
    <lineage>
        <taxon>Eukaryota</taxon>
        <taxon>Fungi</taxon>
        <taxon>Fungi incertae sedis</taxon>
        <taxon>Chytridiomycota</taxon>
        <taxon>Chytridiomycota incertae sedis</taxon>
        <taxon>Chytridiomycetes</taxon>
        <taxon>Rhizophydiales</taxon>
        <taxon>Rhizophydiales incertae sedis</taxon>
        <taxon>Polyrhizophydium</taxon>
    </lineage>
</organism>
<evidence type="ECO:0000256" key="10">
    <source>
        <dbReference type="ARBA" id="ARBA00023306"/>
    </source>
</evidence>
<dbReference type="Pfam" id="PF05786">
    <property type="entry name" value="Cnd2"/>
    <property type="match status" value="1"/>
</dbReference>